<reference evidence="2" key="1">
    <citation type="submission" date="2019-02" db="EMBL/GenBank/DDBJ databases">
        <authorList>
            <person name="Gruber-Vodicka R. H."/>
            <person name="Seah K. B. B."/>
        </authorList>
    </citation>
    <scope>NUCLEOTIDE SEQUENCE</scope>
    <source>
        <strain evidence="3">BECK_S127</strain>
        <strain evidence="2">BECK_S1320</strain>
        <strain evidence="1">BECK_S1321</strain>
    </source>
</reference>
<evidence type="ECO:0000313" key="2">
    <source>
        <dbReference type="EMBL" id="VFK49508.1"/>
    </source>
</evidence>
<organism evidence="2">
    <name type="scientific">Candidatus Kentrum sp. SD</name>
    <dbReference type="NCBI Taxonomy" id="2126332"/>
    <lineage>
        <taxon>Bacteria</taxon>
        <taxon>Pseudomonadati</taxon>
        <taxon>Pseudomonadota</taxon>
        <taxon>Gammaproteobacteria</taxon>
        <taxon>Candidatus Kentrum</taxon>
    </lineage>
</organism>
<dbReference type="EMBL" id="CAADFU010000184">
    <property type="protein sequence ID" value="VFK49508.1"/>
    <property type="molecule type" value="Genomic_DNA"/>
</dbReference>
<dbReference type="AlphaFoldDB" id="A0A450Z743"/>
<gene>
    <name evidence="3" type="ORF">BECKSD772D_GA0070982_11923</name>
    <name evidence="2" type="ORF">BECKSD772E_GA0070983_11843</name>
    <name evidence="1" type="ORF">BECKSD772F_GA0070984_11843</name>
</gene>
<evidence type="ECO:0000313" key="3">
    <source>
        <dbReference type="EMBL" id="VFK80991.1"/>
    </source>
</evidence>
<dbReference type="EMBL" id="CAADFR010000184">
    <property type="protein sequence ID" value="VFK44549.1"/>
    <property type="molecule type" value="Genomic_DNA"/>
</dbReference>
<protein>
    <submittedName>
        <fullName evidence="2">Uncharacterized protein</fullName>
    </submittedName>
</protein>
<sequence>MQITARPLNRRVTIELPLALCNELVEITVLPVSDSKTRNKRTKRRVPPPELASTAIRDDLIAPAVEPNEWNVLQ</sequence>
<name>A0A450Z743_9GAMM</name>
<accession>A0A450Z743</accession>
<evidence type="ECO:0000313" key="1">
    <source>
        <dbReference type="EMBL" id="VFK44549.1"/>
    </source>
</evidence>
<dbReference type="EMBL" id="CAADHB010000192">
    <property type="protein sequence ID" value="VFK80991.1"/>
    <property type="molecule type" value="Genomic_DNA"/>
</dbReference>
<proteinExistence type="predicted"/>